<accession>A0A268P3X4</accession>
<dbReference type="AlphaFoldDB" id="A0A268P3X4"/>
<feature type="transmembrane region" description="Helical" evidence="1">
    <location>
        <begin position="836"/>
        <end position="857"/>
    </location>
</feature>
<dbReference type="Proteomes" id="UP000216207">
    <property type="component" value="Unassembled WGS sequence"/>
</dbReference>
<keyword evidence="1" id="KW-0472">Membrane</keyword>
<evidence type="ECO:0000313" key="2">
    <source>
        <dbReference type="EMBL" id="PAE90219.1"/>
    </source>
</evidence>
<feature type="transmembrane region" description="Helical" evidence="1">
    <location>
        <begin position="370"/>
        <end position="388"/>
    </location>
</feature>
<feature type="transmembrane region" description="Helical" evidence="1">
    <location>
        <begin position="240"/>
        <end position="263"/>
    </location>
</feature>
<sequence>MSKKQLLLVGGASIVVAVLAHALFFYETAAGRFMVGPNDGLGQILPFKHFLYQQLKNGHWSYSIQFGLGAGTFSQLAYYFSTSMVYSFSCLLVYVGEMSGLIANVDLLFWGKAAVYINAARLALILFLATSVFHYMNMSVPYAFLGAVFYGVSVMYFTHGIYWEFFADAFLWLPLLVLGVEKLIREENPFWLIAAMSLSLINNFYFSYVHFIFLSVYALLRWLIRFPEDRLIINVQLRYYVAIAVLSFFISAVAFIPAVSGFLSNYRPPFTDKVPLFSVHDNLLYGSKFWLLPPLFVLFACIKQLYVDKTARLFIVIALLFCLFHYSPFVASVFNGFSAPQFRFEYIGTFAVGGVIARGMMHLQALTKPDLARGVVAMVMIYMLAFLLDDTLSLPFFSSQYAVGIAILAVVSGLAVLCLRQSRQRVALLCVLFIVCQLLFINVGASTFFSTTSTKQASERFMSSESYDSPQQGELIEQALKRKKHPLARIEWMVDFRNNTPLIQGFYGNSAYSSVLNGNILQFYYDHLQIDMGRESVSRYYGFGDRANLHSLMNVQFKLVDKKEETAIPYGFTLFSENDRYALYENQWLLPFARATSNVFLEEDLEKYSPLVREHAMLEGIVLASGKATAKAVPETDVLERAQINAVGGTYKNGTLTVTDKVGGIDIVFVNRAAEEIDDYVSFYLQNQSKTAPRFTLQVNDYKAWRKSRSSIYKTDANDLTIRVPSREIVSLRVPKGIYTLKDLSLQSETYQRLQYVYAREANKPIHVSFEGRTLRLSYDNKKGDTHLTVPIPYEKGWEVSVNGKKQQVEKANYAFLGTAIAEGKNEIVFSYLPPYFRTSLLLSGCGLLATATWIYVRWRSTS</sequence>
<keyword evidence="1" id="KW-0812">Transmembrane</keyword>
<dbReference type="RefSeq" id="WP_095326180.1">
    <property type="nucleotide sequence ID" value="NZ_NPCC01000005.1"/>
</dbReference>
<feature type="transmembrane region" description="Helical" evidence="1">
    <location>
        <begin position="139"/>
        <end position="158"/>
    </location>
</feature>
<feature type="transmembrane region" description="Helical" evidence="1">
    <location>
        <begin position="283"/>
        <end position="301"/>
    </location>
</feature>
<dbReference type="PANTHER" id="PTHR38454">
    <property type="entry name" value="INTEGRAL MEMBRANE PROTEIN-RELATED"/>
    <property type="match status" value="1"/>
</dbReference>
<dbReference type="Pfam" id="PF09586">
    <property type="entry name" value="YfhO"/>
    <property type="match status" value="1"/>
</dbReference>
<organism evidence="2 3">
    <name type="scientific">Shouchella clausii</name>
    <name type="common">Alkalihalobacillus clausii</name>
    <dbReference type="NCBI Taxonomy" id="79880"/>
    <lineage>
        <taxon>Bacteria</taxon>
        <taxon>Bacillati</taxon>
        <taxon>Bacillota</taxon>
        <taxon>Bacilli</taxon>
        <taxon>Bacillales</taxon>
        <taxon>Bacillaceae</taxon>
        <taxon>Shouchella</taxon>
    </lineage>
</organism>
<feature type="transmembrane region" description="Helical" evidence="1">
    <location>
        <begin position="346"/>
        <end position="363"/>
    </location>
</feature>
<evidence type="ECO:0000256" key="1">
    <source>
        <dbReference type="SAM" id="Phobius"/>
    </source>
</evidence>
<feature type="transmembrane region" description="Helical" evidence="1">
    <location>
        <begin position="190"/>
        <end position="220"/>
    </location>
</feature>
<feature type="transmembrane region" description="Helical" evidence="1">
    <location>
        <begin position="107"/>
        <end position="133"/>
    </location>
</feature>
<dbReference type="InterPro" id="IPR018580">
    <property type="entry name" value="Uncharacterised_YfhO"/>
</dbReference>
<evidence type="ECO:0008006" key="4">
    <source>
        <dbReference type="Google" id="ProtNLM"/>
    </source>
</evidence>
<comment type="caution">
    <text evidence="2">The sequence shown here is derived from an EMBL/GenBank/DDBJ whole genome shotgun (WGS) entry which is preliminary data.</text>
</comment>
<keyword evidence="1" id="KW-1133">Transmembrane helix</keyword>
<proteinExistence type="predicted"/>
<feature type="transmembrane region" description="Helical" evidence="1">
    <location>
        <begin position="313"/>
        <end position="334"/>
    </location>
</feature>
<feature type="transmembrane region" description="Helical" evidence="1">
    <location>
        <begin position="426"/>
        <end position="449"/>
    </location>
</feature>
<feature type="transmembrane region" description="Helical" evidence="1">
    <location>
        <begin position="400"/>
        <end position="419"/>
    </location>
</feature>
<protein>
    <recommendedName>
        <fullName evidence="4">YfhO family protein</fullName>
    </recommendedName>
</protein>
<evidence type="ECO:0000313" key="3">
    <source>
        <dbReference type="Proteomes" id="UP000216207"/>
    </source>
</evidence>
<name>A0A268P3X4_SHOCL</name>
<dbReference type="PANTHER" id="PTHR38454:SF1">
    <property type="entry name" value="INTEGRAL MEMBRANE PROTEIN"/>
    <property type="match status" value="1"/>
</dbReference>
<gene>
    <name evidence="2" type="ORF">CHH72_04350</name>
</gene>
<reference evidence="2 3" key="1">
    <citation type="submission" date="2017-07" db="EMBL/GenBank/DDBJ databases">
        <title>Isolation and whole genome analysis of endospore-forming bacteria from heroin.</title>
        <authorList>
            <person name="Kalinowski J."/>
            <person name="Ahrens B."/>
            <person name="Al-Dilaimi A."/>
            <person name="Winkler A."/>
            <person name="Wibberg D."/>
            <person name="Schleenbecker U."/>
            <person name="Ruckert C."/>
            <person name="Wolfel R."/>
            <person name="Grass G."/>
        </authorList>
    </citation>
    <scope>NUCLEOTIDE SEQUENCE [LARGE SCALE GENOMIC DNA]</scope>
    <source>
        <strain evidence="2 3">7539</strain>
    </source>
</reference>
<dbReference type="EMBL" id="NPCC01000005">
    <property type="protein sequence ID" value="PAE90219.1"/>
    <property type="molecule type" value="Genomic_DNA"/>
</dbReference>